<dbReference type="PROSITE" id="PS51257">
    <property type="entry name" value="PROKAR_LIPOPROTEIN"/>
    <property type="match status" value="1"/>
</dbReference>
<dbReference type="AlphaFoldDB" id="A0AAE6YZT2"/>
<organism evidence="1 3">
    <name type="scientific">Dickeya zeae</name>
    <dbReference type="NCBI Taxonomy" id="204042"/>
    <lineage>
        <taxon>Bacteria</taxon>
        <taxon>Pseudomonadati</taxon>
        <taxon>Pseudomonadota</taxon>
        <taxon>Gammaproteobacteria</taxon>
        <taxon>Enterobacterales</taxon>
        <taxon>Pectobacteriaceae</taxon>
        <taxon>Dickeya</taxon>
    </lineage>
</organism>
<gene>
    <name evidence="1" type="ORF">DWG24_08395</name>
    <name evidence="2" type="ORF">FGI21_01230</name>
</gene>
<evidence type="ECO:0000313" key="2">
    <source>
        <dbReference type="EMBL" id="QYM90586.1"/>
    </source>
</evidence>
<accession>A0AAE6YZT2</accession>
<dbReference type="EMBL" id="CP040817">
    <property type="protein sequence ID" value="QYM90586.1"/>
    <property type="molecule type" value="Genomic_DNA"/>
</dbReference>
<reference evidence="2 4" key="2">
    <citation type="submission" date="2019-06" db="EMBL/GenBank/DDBJ databases">
        <title>Complete genome of Dickeya zeae PL65.</title>
        <authorList>
            <person name="Boluk G."/>
            <person name="Arif M."/>
        </authorList>
    </citation>
    <scope>NUCLEOTIDE SEQUENCE [LARGE SCALE GENOMIC DNA]</scope>
    <source>
        <strain evidence="2 4">PL65</strain>
    </source>
</reference>
<evidence type="ECO:0000313" key="3">
    <source>
        <dbReference type="Proteomes" id="UP000500801"/>
    </source>
</evidence>
<protein>
    <submittedName>
        <fullName evidence="1">DUF1425 domain-containing protein</fullName>
    </submittedName>
</protein>
<dbReference type="InterPro" id="IPR010824">
    <property type="entry name" value="DUF1425"/>
</dbReference>
<dbReference type="Proteomes" id="UP000824976">
    <property type="component" value="Chromosome"/>
</dbReference>
<evidence type="ECO:0000313" key="1">
    <source>
        <dbReference type="EMBL" id="QIZ50790.1"/>
    </source>
</evidence>
<dbReference type="CDD" id="cd09030">
    <property type="entry name" value="DUF1425"/>
    <property type="match status" value="1"/>
</dbReference>
<sequence>MRKVLPESVLPGIWVALLLGMSLVGCSRTASLNINSKQTLVLDASVLAAGIRAASPSLSRDNPGQQASARVSNTSTQPVTLHYQFYWYDRQGLDVPPLGINQTVVIPAHTDISLVATHANPAASQVRLYLFL</sequence>
<dbReference type="EMBL" id="CP033622">
    <property type="protein sequence ID" value="QIZ50790.1"/>
    <property type="molecule type" value="Genomic_DNA"/>
</dbReference>
<dbReference type="Proteomes" id="UP000500801">
    <property type="component" value="Chromosome"/>
</dbReference>
<dbReference type="RefSeq" id="WP_168362182.1">
    <property type="nucleotide sequence ID" value="NZ_CP033622.1"/>
</dbReference>
<keyword evidence="4" id="KW-1185">Reference proteome</keyword>
<dbReference type="Pfam" id="PF07233">
    <property type="entry name" value="DUF1425"/>
    <property type="match status" value="1"/>
</dbReference>
<reference evidence="1 3" key="1">
    <citation type="submission" date="2018-11" db="EMBL/GenBank/DDBJ databases">
        <title>Complete genome sequence of Dickeya zeae strain CE1 infecting Canna edulis Ker-Gawl. in China.</title>
        <authorList>
            <person name="Zhang J."/>
            <person name="Lin B."/>
            <person name="Shen H."/>
            <person name="Jiang S."/>
            <person name="Pu X."/>
            <person name="Sun D."/>
        </authorList>
    </citation>
    <scope>NUCLEOTIDE SEQUENCE [LARGE SCALE GENOMIC DNA]</scope>
    <source>
        <strain evidence="1 3">CE1</strain>
    </source>
</reference>
<dbReference type="Gene3D" id="2.60.40.3230">
    <property type="match status" value="1"/>
</dbReference>
<name>A0AAE6YZT2_9GAMM</name>
<proteinExistence type="predicted"/>
<dbReference type="InterPro" id="IPR038483">
    <property type="entry name" value="YcfL-like_sf"/>
</dbReference>
<evidence type="ECO:0000313" key="4">
    <source>
        <dbReference type="Proteomes" id="UP000824976"/>
    </source>
</evidence>